<comment type="caution">
    <text evidence="1">The sequence shown here is derived from an EMBL/GenBank/DDBJ whole genome shotgun (WGS) entry which is preliminary data.</text>
</comment>
<sequence>MLCYLISHHHKPDQTNRAEQKRMNLAADKDVEDNQDSEKINFLQETHEKGQIHAPSPNPAQVCAIMEMKHIMWEYVTTLWSRYTPIITVAARINKKKSNASKMSKDRYKKTCGQTSKRKKLMIDSDSNVL</sequence>
<evidence type="ECO:0000313" key="2">
    <source>
        <dbReference type="Proteomes" id="UP001056120"/>
    </source>
</evidence>
<dbReference type="EMBL" id="CM042037">
    <property type="protein sequence ID" value="KAI3742616.1"/>
    <property type="molecule type" value="Genomic_DNA"/>
</dbReference>
<reference evidence="2" key="1">
    <citation type="journal article" date="2022" name="Mol. Ecol. Resour.">
        <title>The genomes of chicory, endive, great burdock and yacon provide insights into Asteraceae palaeo-polyploidization history and plant inulin production.</title>
        <authorList>
            <person name="Fan W."/>
            <person name="Wang S."/>
            <person name="Wang H."/>
            <person name="Wang A."/>
            <person name="Jiang F."/>
            <person name="Liu H."/>
            <person name="Zhao H."/>
            <person name="Xu D."/>
            <person name="Zhang Y."/>
        </authorList>
    </citation>
    <scope>NUCLEOTIDE SEQUENCE [LARGE SCALE GENOMIC DNA]</scope>
    <source>
        <strain evidence="2">cv. Yunnan</strain>
    </source>
</reference>
<proteinExistence type="predicted"/>
<dbReference type="Proteomes" id="UP001056120">
    <property type="component" value="Linkage Group LG20"/>
</dbReference>
<reference evidence="1 2" key="2">
    <citation type="journal article" date="2022" name="Mol. Ecol. Resour.">
        <title>The genomes of chicory, endive, great burdock and yacon provide insights into Asteraceae paleo-polyploidization history and plant inulin production.</title>
        <authorList>
            <person name="Fan W."/>
            <person name="Wang S."/>
            <person name="Wang H."/>
            <person name="Wang A."/>
            <person name="Jiang F."/>
            <person name="Liu H."/>
            <person name="Zhao H."/>
            <person name="Xu D."/>
            <person name="Zhang Y."/>
        </authorList>
    </citation>
    <scope>NUCLEOTIDE SEQUENCE [LARGE SCALE GENOMIC DNA]</scope>
    <source>
        <strain evidence="2">cv. Yunnan</strain>
        <tissue evidence="1">Leaves</tissue>
    </source>
</reference>
<gene>
    <name evidence="1" type="ORF">L1987_60305</name>
</gene>
<keyword evidence="2" id="KW-1185">Reference proteome</keyword>
<accession>A0ACB9D8H2</accession>
<evidence type="ECO:0000313" key="1">
    <source>
        <dbReference type="EMBL" id="KAI3742616.1"/>
    </source>
</evidence>
<organism evidence="1 2">
    <name type="scientific">Smallanthus sonchifolius</name>
    <dbReference type="NCBI Taxonomy" id="185202"/>
    <lineage>
        <taxon>Eukaryota</taxon>
        <taxon>Viridiplantae</taxon>
        <taxon>Streptophyta</taxon>
        <taxon>Embryophyta</taxon>
        <taxon>Tracheophyta</taxon>
        <taxon>Spermatophyta</taxon>
        <taxon>Magnoliopsida</taxon>
        <taxon>eudicotyledons</taxon>
        <taxon>Gunneridae</taxon>
        <taxon>Pentapetalae</taxon>
        <taxon>asterids</taxon>
        <taxon>campanulids</taxon>
        <taxon>Asterales</taxon>
        <taxon>Asteraceae</taxon>
        <taxon>Asteroideae</taxon>
        <taxon>Heliantheae alliance</taxon>
        <taxon>Millerieae</taxon>
        <taxon>Smallanthus</taxon>
    </lineage>
</organism>
<name>A0ACB9D8H2_9ASTR</name>
<protein>
    <submittedName>
        <fullName evidence="1">Uncharacterized protein</fullName>
    </submittedName>
</protein>